<protein>
    <submittedName>
        <fullName evidence="2">PTS glucitol/sorbitol transporter subunit IIA</fullName>
    </submittedName>
</protein>
<gene>
    <name evidence="2" type="ORF">MOZ64_01325</name>
</gene>
<evidence type="ECO:0000313" key="3">
    <source>
        <dbReference type="Proteomes" id="UP001285244"/>
    </source>
</evidence>
<dbReference type="PANTHER" id="PTHR40398">
    <property type="entry name" value="PTS SYSTEM GLUCITOL/SORBITOL-SPECIFIC EIIA COMPONENT"/>
    <property type="match status" value="1"/>
</dbReference>
<dbReference type="PROSITE" id="PS51097">
    <property type="entry name" value="PTS_EIIA_TYPE_5"/>
    <property type="match status" value="1"/>
</dbReference>
<comment type="caution">
    <text evidence="1">Lacks conserved residue(s) required for the propagation of feature annotation.</text>
</comment>
<sequence>MKTCFSTHVMAVGPQVSSFQKGDFIILFGTDVPDELKAYSYIIEKQKVDAIQPGQILRMDGIAYPITAVGSEVMDTLQTMGHCTIRFNGAKEPQMPGTIYVEKKDVPTLHVGSSIEIVEVDA</sequence>
<accession>A0ABU4WIW2</accession>
<dbReference type="PANTHER" id="PTHR40398:SF1">
    <property type="entry name" value="PTS SYSTEM GLUCITOL_SORBITOL-SPECIFIC EIIA COMPONENT"/>
    <property type="match status" value="1"/>
</dbReference>
<comment type="caution">
    <text evidence="2">The sequence shown here is derived from an EMBL/GenBank/DDBJ whole genome shotgun (WGS) entry which is preliminary data.</text>
</comment>
<dbReference type="Proteomes" id="UP001285244">
    <property type="component" value="Unassembled WGS sequence"/>
</dbReference>
<reference evidence="2 3" key="1">
    <citation type="submission" date="2022-03" db="EMBL/GenBank/DDBJ databases">
        <title>Novel taxa within the pig intestine.</title>
        <authorList>
            <person name="Wylensek D."/>
            <person name="Bishof K."/>
            <person name="Afrizal A."/>
            <person name="Clavel T."/>
        </authorList>
    </citation>
    <scope>NUCLEOTIDE SEQUENCE [LARGE SCALE GENOMIC DNA]</scope>
    <source>
        <strain evidence="2 3">Cla-KB-P134</strain>
    </source>
</reference>
<dbReference type="SUPFAM" id="SSF141530">
    <property type="entry name" value="PTSIIA/GutA-like"/>
    <property type="match status" value="1"/>
</dbReference>
<evidence type="ECO:0000313" key="2">
    <source>
        <dbReference type="EMBL" id="MDX8416490.1"/>
    </source>
</evidence>
<dbReference type="InterPro" id="IPR004716">
    <property type="entry name" value="PTS_IIA_glucitol/sorbitol-sp"/>
</dbReference>
<proteinExistence type="predicted"/>
<dbReference type="Pfam" id="PF03829">
    <property type="entry name" value="PTSIIA_gutA"/>
    <property type="match status" value="1"/>
</dbReference>
<organism evidence="2 3">
    <name type="scientific">Absicoccus intestinalis</name>
    <dbReference type="NCBI Taxonomy" id="2926319"/>
    <lineage>
        <taxon>Bacteria</taxon>
        <taxon>Bacillati</taxon>
        <taxon>Bacillota</taxon>
        <taxon>Erysipelotrichia</taxon>
        <taxon>Erysipelotrichales</taxon>
        <taxon>Erysipelotrichaceae</taxon>
        <taxon>Absicoccus</taxon>
    </lineage>
</organism>
<dbReference type="RefSeq" id="WP_320324825.1">
    <property type="nucleotide sequence ID" value="NZ_JALBUS010000002.1"/>
</dbReference>
<name>A0ABU4WIW2_9FIRM</name>
<dbReference type="InterPro" id="IPR036665">
    <property type="entry name" value="PTS_IIA_glucitol/sorbitol_sf"/>
</dbReference>
<dbReference type="EMBL" id="JALBUS010000002">
    <property type="protein sequence ID" value="MDX8416490.1"/>
    <property type="molecule type" value="Genomic_DNA"/>
</dbReference>
<dbReference type="Gene3D" id="2.40.33.40">
    <property type="entry name" value="Phosphotransferase system, glucitol/sorbitol-specific IIA component"/>
    <property type="match status" value="1"/>
</dbReference>
<keyword evidence="3" id="KW-1185">Reference proteome</keyword>
<evidence type="ECO:0000256" key="1">
    <source>
        <dbReference type="PROSITE-ProRule" id="PRU00420"/>
    </source>
</evidence>